<protein>
    <recommendedName>
        <fullName evidence="2">tyrosinase</fullName>
        <ecNumber evidence="2">1.14.18.1</ecNumber>
    </recommendedName>
</protein>
<dbReference type="PANTHER" id="PTHR11474">
    <property type="entry name" value="TYROSINASE FAMILY MEMBER"/>
    <property type="match status" value="1"/>
</dbReference>
<organism evidence="10 11">
    <name type="scientific">Fusarium equiseti</name>
    <name type="common">Fusarium scirpi</name>
    <dbReference type="NCBI Taxonomy" id="61235"/>
    <lineage>
        <taxon>Eukaryota</taxon>
        <taxon>Fungi</taxon>
        <taxon>Dikarya</taxon>
        <taxon>Ascomycota</taxon>
        <taxon>Pezizomycotina</taxon>
        <taxon>Sordariomycetes</taxon>
        <taxon>Hypocreomycetidae</taxon>
        <taxon>Hypocreales</taxon>
        <taxon>Nectriaceae</taxon>
        <taxon>Fusarium</taxon>
        <taxon>Fusarium incarnatum-equiseti species complex</taxon>
    </lineage>
</organism>
<sequence>MKIVERKNIRTLSWEEKDDLVKAFAGIQKLDPTDPNSFFMIAGYHGEPFRGAGWGNPQWWGGYCNHGNVLFPTWHRAYLHRLEKALQTIVPGVALAYWDETELASREGGIPDIFLMDEWKCKNGEVIKPNPLHSYKFQANITDRLSPIPDANYSKAAGYQTVRYPFSGLVGTKKDRAKTKAHNEELRRQGSVHTNKVLNLNVMEWLNEVNYINHEGKKIEANVAHKYGACLNAPNYTVFSNTTSATQWNDERVGTKDYVRVVPLESPHNSIHLAVGGFEVRKIKQDKNKYANANGDMGENDTAAFDPIFFFHHCFVDLVFYEWQKKWNALDSLEIIPGYPGTNSVDNQGPTPGVAGGTWLSLDSALDPFKKPGSQTEPMTSRDVVNPLSLGYKYIYNRHTENRLNDGQADLYVPSEQEAVPVIEVSNVNRATIGGSFMINVYDQNTGTLVGTEAILSRWHVSGCANCQNHLDVRTHIPLHGWSKKEADEGSFEVLLQSRDPEDANRLNMGHVADPFKKQNPEFRVITSHMD</sequence>
<evidence type="ECO:0000256" key="2">
    <source>
        <dbReference type="ARBA" id="ARBA00011906"/>
    </source>
</evidence>
<comment type="caution">
    <text evidence="10">The sequence shown here is derived from an EMBL/GenBank/DDBJ whole genome shotgun (WGS) entry which is preliminary data.</text>
</comment>
<gene>
    <name evidence="10" type="ORF">NW768_012172</name>
</gene>
<dbReference type="InterPro" id="IPR008922">
    <property type="entry name" value="Di-copper_centre_dom_sf"/>
</dbReference>
<evidence type="ECO:0000313" key="10">
    <source>
        <dbReference type="EMBL" id="KAJ4108695.1"/>
    </source>
</evidence>
<dbReference type="Pfam" id="PF00264">
    <property type="entry name" value="Tyrosinase"/>
    <property type="match status" value="1"/>
</dbReference>
<dbReference type="InterPro" id="IPR002227">
    <property type="entry name" value="Tyrosinase_Cu-bd"/>
</dbReference>
<evidence type="ECO:0000313" key="11">
    <source>
        <dbReference type="Proteomes" id="UP001152024"/>
    </source>
</evidence>
<dbReference type="Gene3D" id="1.10.1280.10">
    <property type="entry name" value="Di-copper center containing domain from catechol oxidase"/>
    <property type="match status" value="1"/>
</dbReference>
<comment type="similarity">
    <text evidence="1">Belongs to the tyrosinase family.</text>
</comment>
<keyword evidence="5" id="KW-0470">Melanin biosynthesis</keyword>
<proteinExistence type="inferred from homology"/>
<reference evidence="10" key="1">
    <citation type="submission" date="2022-09" db="EMBL/GenBank/DDBJ databases">
        <title>Fusarium specimens isolated from Avocado Roots.</title>
        <authorList>
            <person name="Stajich J."/>
            <person name="Roper C."/>
            <person name="Heimlech-Rivalta G."/>
        </authorList>
    </citation>
    <scope>NUCLEOTIDE SEQUENCE</scope>
    <source>
        <strain evidence="10">CF00095</strain>
    </source>
</reference>
<dbReference type="PANTHER" id="PTHR11474:SF76">
    <property type="entry name" value="SHKT DOMAIN-CONTAINING PROTEIN"/>
    <property type="match status" value="1"/>
</dbReference>
<dbReference type="SUPFAM" id="SSF48056">
    <property type="entry name" value="Di-copper centre-containing domain"/>
    <property type="match status" value="1"/>
</dbReference>
<feature type="domain" description="Tyrosinase copper-binding" evidence="9">
    <location>
        <begin position="306"/>
        <end position="317"/>
    </location>
</feature>
<dbReference type="EC" id="1.14.18.1" evidence="2"/>
<accession>A0ABQ8QVP3</accession>
<feature type="domain" description="Tyrosinase copper-binding" evidence="8">
    <location>
        <begin position="66"/>
        <end position="83"/>
    </location>
</feature>
<evidence type="ECO:0000256" key="4">
    <source>
        <dbReference type="ARBA" id="ARBA00023008"/>
    </source>
</evidence>
<evidence type="ECO:0000259" key="9">
    <source>
        <dbReference type="PROSITE" id="PS00498"/>
    </source>
</evidence>
<keyword evidence="3" id="KW-0479">Metal-binding</keyword>
<comment type="catalytic activity">
    <reaction evidence="6">
        <text>2 L-dopa + O2 = 2 L-dopaquinone + 2 H2O</text>
        <dbReference type="Rhea" id="RHEA:34287"/>
        <dbReference type="ChEBI" id="CHEBI:15377"/>
        <dbReference type="ChEBI" id="CHEBI:15379"/>
        <dbReference type="ChEBI" id="CHEBI:57504"/>
        <dbReference type="ChEBI" id="CHEBI:57924"/>
        <dbReference type="EC" id="1.14.18.1"/>
    </reaction>
</comment>
<dbReference type="Proteomes" id="UP001152024">
    <property type="component" value="Unassembled WGS sequence"/>
</dbReference>
<evidence type="ECO:0000256" key="7">
    <source>
        <dbReference type="ARBA" id="ARBA00048881"/>
    </source>
</evidence>
<dbReference type="PROSITE" id="PS00497">
    <property type="entry name" value="TYROSINASE_1"/>
    <property type="match status" value="1"/>
</dbReference>
<evidence type="ECO:0000256" key="3">
    <source>
        <dbReference type="ARBA" id="ARBA00022723"/>
    </source>
</evidence>
<dbReference type="InterPro" id="IPR050316">
    <property type="entry name" value="Tyrosinase/Hemocyanin"/>
</dbReference>
<keyword evidence="4" id="KW-0186">Copper</keyword>
<dbReference type="PROSITE" id="PS00498">
    <property type="entry name" value="TYROSINASE_2"/>
    <property type="match status" value="1"/>
</dbReference>
<evidence type="ECO:0000256" key="6">
    <source>
        <dbReference type="ARBA" id="ARBA00048233"/>
    </source>
</evidence>
<keyword evidence="11" id="KW-1185">Reference proteome</keyword>
<evidence type="ECO:0000256" key="1">
    <source>
        <dbReference type="ARBA" id="ARBA00009928"/>
    </source>
</evidence>
<evidence type="ECO:0000256" key="5">
    <source>
        <dbReference type="ARBA" id="ARBA00023101"/>
    </source>
</evidence>
<dbReference type="EMBL" id="JAOQBH010000038">
    <property type="protein sequence ID" value="KAJ4108695.1"/>
    <property type="molecule type" value="Genomic_DNA"/>
</dbReference>
<evidence type="ECO:0000259" key="8">
    <source>
        <dbReference type="PROSITE" id="PS00497"/>
    </source>
</evidence>
<name>A0ABQ8QVP3_FUSEQ</name>
<dbReference type="PRINTS" id="PR00092">
    <property type="entry name" value="TYROSINASE"/>
</dbReference>
<comment type="catalytic activity">
    <reaction evidence="7">
        <text>L-tyrosine + O2 = L-dopaquinone + H2O</text>
        <dbReference type="Rhea" id="RHEA:18117"/>
        <dbReference type="ChEBI" id="CHEBI:15377"/>
        <dbReference type="ChEBI" id="CHEBI:15379"/>
        <dbReference type="ChEBI" id="CHEBI:57924"/>
        <dbReference type="ChEBI" id="CHEBI:58315"/>
        <dbReference type="EC" id="1.14.18.1"/>
    </reaction>
</comment>